<organism evidence="2 3">
    <name type="scientific">Tenacibaculum adriaticum</name>
    <dbReference type="NCBI Taxonomy" id="413713"/>
    <lineage>
        <taxon>Bacteria</taxon>
        <taxon>Pseudomonadati</taxon>
        <taxon>Bacteroidota</taxon>
        <taxon>Flavobacteriia</taxon>
        <taxon>Flavobacteriales</taxon>
        <taxon>Flavobacteriaceae</taxon>
        <taxon>Tenacibaculum</taxon>
    </lineage>
</organism>
<dbReference type="Proteomes" id="UP000323136">
    <property type="component" value="Unassembled WGS sequence"/>
</dbReference>
<proteinExistence type="predicted"/>
<protein>
    <recommendedName>
        <fullName evidence="1">DUF5777 domain-containing protein</fullName>
    </recommendedName>
</protein>
<keyword evidence="3" id="KW-1185">Reference proteome</keyword>
<dbReference type="EMBL" id="VNIA01000002">
    <property type="protein sequence ID" value="TYP99292.1"/>
    <property type="molecule type" value="Genomic_DNA"/>
</dbReference>
<dbReference type="AlphaFoldDB" id="A0A5S5DWY1"/>
<dbReference type="InterPro" id="IPR045916">
    <property type="entry name" value="DUF5777"/>
</dbReference>
<gene>
    <name evidence="2" type="ORF">C7447_102614</name>
</gene>
<comment type="caution">
    <text evidence="2">The sequence shown here is derived from an EMBL/GenBank/DDBJ whole genome shotgun (WGS) entry which is preliminary data.</text>
</comment>
<dbReference type="RefSeq" id="WP_148870054.1">
    <property type="nucleotide sequence ID" value="NZ_VNIA01000002.1"/>
</dbReference>
<reference evidence="2 3" key="1">
    <citation type="submission" date="2019-07" db="EMBL/GenBank/DDBJ databases">
        <title>Genomic Encyclopedia of Type Strains, Phase IV (KMG-IV): sequencing the most valuable type-strain genomes for metagenomic binning, comparative biology and taxonomic classification.</title>
        <authorList>
            <person name="Goeker M."/>
        </authorList>
    </citation>
    <scope>NUCLEOTIDE SEQUENCE [LARGE SCALE GENOMIC DNA]</scope>
    <source>
        <strain evidence="2 3">DSM 18961</strain>
    </source>
</reference>
<dbReference type="Pfam" id="PF19089">
    <property type="entry name" value="DUF5777"/>
    <property type="match status" value="1"/>
</dbReference>
<sequence length="292" mass="33075">MKKISIIVLFFSLNNTFSQNLLDILESETPNQKEYVTATFKGTRILNGHSIENRKKGTLEFLISHRFGSIDLGIDELFGLDQSNIRFAFEYAMTDDIMLGLGRSSFNKTYDGFIKYKLIKQSKGKNSFPLGISFFGSTIYKTLKDYDPENKPSFNQKLSYTTQALIASKINRILSLQITPTYIHNNSVRINNDPHDIFALGFGSRIKLSNRVTLNSEYFYTVNPLKSLDTRNSIAIGVDIETGGHVFQLILSNSITMIEKDFITETTNNFFDGGIHFGFNISRAFQTGGKRN</sequence>
<dbReference type="OrthoDB" id="1117410at2"/>
<evidence type="ECO:0000259" key="1">
    <source>
        <dbReference type="Pfam" id="PF19089"/>
    </source>
</evidence>
<feature type="domain" description="DUF5777" evidence="1">
    <location>
        <begin position="40"/>
        <end position="285"/>
    </location>
</feature>
<evidence type="ECO:0000313" key="3">
    <source>
        <dbReference type="Proteomes" id="UP000323136"/>
    </source>
</evidence>
<accession>A0A5S5DWY1</accession>
<name>A0A5S5DWY1_9FLAO</name>
<evidence type="ECO:0000313" key="2">
    <source>
        <dbReference type="EMBL" id="TYP99292.1"/>
    </source>
</evidence>